<feature type="non-terminal residue" evidence="5">
    <location>
        <position position="65"/>
    </location>
</feature>
<organism evidence="5 6">
    <name type="scientific">Rotaria magnacalcarata</name>
    <dbReference type="NCBI Taxonomy" id="392030"/>
    <lineage>
        <taxon>Eukaryota</taxon>
        <taxon>Metazoa</taxon>
        <taxon>Spiralia</taxon>
        <taxon>Gnathifera</taxon>
        <taxon>Rotifera</taxon>
        <taxon>Eurotatoria</taxon>
        <taxon>Bdelloidea</taxon>
        <taxon>Philodinida</taxon>
        <taxon>Philodinidae</taxon>
        <taxon>Rotaria</taxon>
    </lineage>
</organism>
<sequence length="65" mass="7484">NPKKGLTNLGQKLSEIDITEHTFSEILRLYIRERNGFDDKVTQNLSDTSFQSLSIDEKLEILAFL</sequence>
<evidence type="ECO:0000256" key="1">
    <source>
        <dbReference type="ARBA" id="ARBA00004123"/>
    </source>
</evidence>
<accession>A0A8S2W735</accession>
<feature type="non-terminal residue" evidence="5">
    <location>
        <position position="1"/>
    </location>
</feature>
<proteinExistence type="predicted"/>
<name>A0A8S2W735_9BILA</name>
<keyword evidence="2" id="KW-0539">Nucleus</keyword>
<dbReference type="EMBL" id="CAJOBI010065647">
    <property type="protein sequence ID" value="CAF4434757.1"/>
    <property type="molecule type" value="Genomic_DNA"/>
</dbReference>
<dbReference type="EMBL" id="CAJOBI010065680">
    <property type="protein sequence ID" value="CAF4434945.1"/>
    <property type="molecule type" value="Genomic_DNA"/>
</dbReference>
<dbReference type="Pfam" id="PF15612">
    <property type="entry name" value="WHIM1"/>
    <property type="match status" value="1"/>
</dbReference>
<dbReference type="InterPro" id="IPR028942">
    <property type="entry name" value="WHIM1_dom"/>
</dbReference>
<evidence type="ECO:0000313" key="5">
    <source>
        <dbReference type="EMBL" id="CAF4434945.1"/>
    </source>
</evidence>
<evidence type="ECO:0000256" key="2">
    <source>
        <dbReference type="ARBA" id="ARBA00023242"/>
    </source>
</evidence>
<comment type="subcellular location">
    <subcellularLocation>
        <location evidence="1">Nucleus</location>
    </subcellularLocation>
</comment>
<protein>
    <recommendedName>
        <fullName evidence="3">WHIM1 domain-containing protein</fullName>
    </recommendedName>
</protein>
<evidence type="ECO:0000313" key="4">
    <source>
        <dbReference type="EMBL" id="CAF4434757.1"/>
    </source>
</evidence>
<reference evidence="5" key="1">
    <citation type="submission" date="2021-02" db="EMBL/GenBank/DDBJ databases">
        <authorList>
            <person name="Nowell W R."/>
        </authorList>
    </citation>
    <scope>NUCLEOTIDE SEQUENCE</scope>
</reference>
<gene>
    <name evidence="4" type="ORF">SMN809_LOCUS31992</name>
    <name evidence="5" type="ORF">SMN809_LOCUS32001</name>
</gene>
<dbReference type="GO" id="GO:0005634">
    <property type="term" value="C:nucleus"/>
    <property type="evidence" value="ECO:0007669"/>
    <property type="project" value="UniProtKB-SubCell"/>
</dbReference>
<feature type="domain" description="WHIM1" evidence="3">
    <location>
        <begin position="43"/>
        <end position="65"/>
    </location>
</feature>
<dbReference type="Proteomes" id="UP000676336">
    <property type="component" value="Unassembled WGS sequence"/>
</dbReference>
<dbReference type="AlphaFoldDB" id="A0A8S2W735"/>
<evidence type="ECO:0000259" key="3">
    <source>
        <dbReference type="Pfam" id="PF15612"/>
    </source>
</evidence>
<comment type="caution">
    <text evidence="5">The sequence shown here is derived from an EMBL/GenBank/DDBJ whole genome shotgun (WGS) entry which is preliminary data.</text>
</comment>
<evidence type="ECO:0000313" key="6">
    <source>
        <dbReference type="Proteomes" id="UP000676336"/>
    </source>
</evidence>